<evidence type="ECO:0000256" key="2">
    <source>
        <dbReference type="ARBA" id="ARBA00023136"/>
    </source>
</evidence>
<dbReference type="RefSeq" id="WP_151176252.1">
    <property type="nucleotide sequence ID" value="NZ_CP042906.1"/>
</dbReference>
<evidence type="ECO:0000259" key="8">
    <source>
        <dbReference type="Pfam" id="PF13525"/>
    </source>
</evidence>
<feature type="domain" description="Outer membrane lipoprotein BamD-like" evidence="8">
    <location>
        <begin position="35"/>
        <end position="230"/>
    </location>
</feature>
<evidence type="ECO:0000256" key="1">
    <source>
        <dbReference type="ARBA" id="ARBA00022729"/>
    </source>
</evidence>
<organism evidence="9 10">
    <name type="scientific">Hypericibacter terrae</name>
    <dbReference type="NCBI Taxonomy" id="2602015"/>
    <lineage>
        <taxon>Bacteria</taxon>
        <taxon>Pseudomonadati</taxon>
        <taxon>Pseudomonadota</taxon>
        <taxon>Alphaproteobacteria</taxon>
        <taxon>Rhodospirillales</taxon>
        <taxon>Dongiaceae</taxon>
        <taxon>Hypericibacter</taxon>
    </lineage>
</organism>
<dbReference type="KEGG" id="htq:FRZ44_11180"/>
<dbReference type="HAMAP" id="MF_00922">
    <property type="entry name" value="OM_assembly_BamD"/>
    <property type="match status" value="1"/>
</dbReference>
<feature type="repeat" description="TPR" evidence="7">
    <location>
        <begin position="38"/>
        <end position="71"/>
    </location>
</feature>
<dbReference type="NCBIfam" id="TIGR03302">
    <property type="entry name" value="OM_YfiO"/>
    <property type="match status" value="1"/>
</dbReference>
<feature type="signal peptide" evidence="6">
    <location>
        <begin position="1"/>
        <end position="24"/>
    </location>
</feature>
<dbReference type="EMBL" id="CP042906">
    <property type="protein sequence ID" value="QEX15831.1"/>
    <property type="molecule type" value="Genomic_DNA"/>
</dbReference>
<keyword evidence="3" id="KW-0564">Palmitate</keyword>
<evidence type="ECO:0000313" key="10">
    <source>
        <dbReference type="Proteomes" id="UP000326202"/>
    </source>
</evidence>
<dbReference type="Proteomes" id="UP000326202">
    <property type="component" value="Chromosome"/>
</dbReference>
<dbReference type="GO" id="GO:0043165">
    <property type="term" value="P:Gram-negative-bacterium-type cell outer membrane assembly"/>
    <property type="evidence" value="ECO:0007669"/>
    <property type="project" value="UniProtKB-UniRule"/>
</dbReference>
<proteinExistence type="inferred from homology"/>
<dbReference type="AlphaFoldDB" id="A0A5J6MFF2"/>
<keyword evidence="4 6" id="KW-0998">Cell outer membrane</keyword>
<dbReference type="Pfam" id="PF13525">
    <property type="entry name" value="YfiO"/>
    <property type="match status" value="1"/>
</dbReference>
<keyword evidence="1 6" id="KW-0732">Signal</keyword>
<evidence type="ECO:0000256" key="7">
    <source>
        <dbReference type="PROSITE-ProRule" id="PRU00339"/>
    </source>
</evidence>
<comment type="similarity">
    <text evidence="6">Belongs to the BamD family.</text>
</comment>
<keyword evidence="2 6" id="KW-0472">Membrane</keyword>
<comment type="subunit">
    <text evidence="6">Part of the Bam complex.</text>
</comment>
<sequence precursor="true">MPSQFLLRRPALAALVLLAGLALSACGSDTPKIPDQPPEVLYNQGYDLIQTGEFKKAAAMFDEVERQHPYSTWATQAQLMSAYAHYVNNEYDDAIIGLEHFIDLHPGHRNAPYAYYLKALCYYEQIVDVGRDQKNTELALQSLAEVVARFPNTDYARDASLKLDLTRDHLAGKEMEIGRYYETRGLWVAAINRYRTVIERFQTTTHVPEALSRLVECYLSLGVMDEAQNAGAVLGYNFPGTDWYQDSYALLTSHDLEPMRKEGSWLNNIF</sequence>
<dbReference type="Gene3D" id="1.25.40.10">
    <property type="entry name" value="Tetratricopeptide repeat domain"/>
    <property type="match status" value="1"/>
</dbReference>
<dbReference type="PANTHER" id="PTHR37423">
    <property type="entry name" value="SOLUBLE LYTIC MUREIN TRANSGLYCOSYLASE-RELATED"/>
    <property type="match status" value="1"/>
</dbReference>
<dbReference type="GO" id="GO:1990063">
    <property type="term" value="C:Bam protein complex"/>
    <property type="evidence" value="ECO:0007669"/>
    <property type="project" value="TreeGrafter"/>
</dbReference>
<dbReference type="InterPro" id="IPR017689">
    <property type="entry name" value="BamD"/>
</dbReference>
<keyword evidence="7" id="KW-0802">TPR repeat</keyword>
<evidence type="ECO:0000256" key="5">
    <source>
        <dbReference type="ARBA" id="ARBA00023288"/>
    </source>
</evidence>
<dbReference type="InterPro" id="IPR011990">
    <property type="entry name" value="TPR-like_helical_dom_sf"/>
</dbReference>
<dbReference type="SUPFAM" id="SSF48452">
    <property type="entry name" value="TPR-like"/>
    <property type="match status" value="1"/>
</dbReference>
<protein>
    <recommendedName>
        <fullName evidence="6">Outer membrane protein assembly factor BamD</fullName>
    </recommendedName>
</protein>
<name>A0A5J6MFF2_9PROT</name>
<dbReference type="OrthoDB" id="9804044at2"/>
<reference evidence="9 10" key="1">
    <citation type="submission" date="2019-08" db="EMBL/GenBank/DDBJ databases">
        <title>Hyperibacter terrae gen. nov., sp. nov. and Hyperibacter viscosus sp. nov., two new members in the family Rhodospirillaceae isolated from the rhizosphere of Hypericum perforatum.</title>
        <authorList>
            <person name="Noviana Z."/>
        </authorList>
    </citation>
    <scope>NUCLEOTIDE SEQUENCE [LARGE SCALE GENOMIC DNA]</scope>
    <source>
        <strain evidence="9 10">R5913</strain>
    </source>
</reference>
<dbReference type="InterPro" id="IPR039565">
    <property type="entry name" value="BamD-like"/>
</dbReference>
<dbReference type="PANTHER" id="PTHR37423:SF1">
    <property type="entry name" value="OUTER MEMBRANE PROTEIN ASSEMBLY FACTOR BAMD"/>
    <property type="match status" value="1"/>
</dbReference>
<dbReference type="PROSITE" id="PS50005">
    <property type="entry name" value="TPR"/>
    <property type="match status" value="1"/>
</dbReference>
<dbReference type="GO" id="GO:0051205">
    <property type="term" value="P:protein insertion into membrane"/>
    <property type="evidence" value="ECO:0007669"/>
    <property type="project" value="UniProtKB-UniRule"/>
</dbReference>
<dbReference type="InterPro" id="IPR019734">
    <property type="entry name" value="TPR_rpt"/>
</dbReference>
<evidence type="ECO:0000256" key="4">
    <source>
        <dbReference type="ARBA" id="ARBA00023237"/>
    </source>
</evidence>
<keyword evidence="10" id="KW-1185">Reference proteome</keyword>
<evidence type="ECO:0000256" key="6">
    <source>
        <dbReference type="HAMAP-Rule" id="MF_00922"/>
    </source>
</evidence>
<accession>A0A5J6MFF2</accession>
<evidence type="ECO:0000313" key="9">
    <source>
        <dbReference type="EMBL" id="QEX15831.1"/>
    </source>
</evidence>
<dbReference type="CDD" id="cd15830">
    <property type="entry name" value="BamD"/>
    <property type="match status" value="1"/>
</dbReference>
<gene>
    <name evidence="6 9" type="primary">bamD</name>
    <name evidence="9" type="ORF">FRZ44_11180</name>
</gene>
<comment type="function">
    <text evidence="6">Part of the outer membrane protein assembly complex, which is involved in assembly and insertion of beta-barrel proteins into the outer membrane.</text>
</comment>
<evidence type="ECO:0000256" key="3">
    <source>
        <dbReference type="ARBA" id="ARBA00023139"/>
    </source>
</evidence>
<keyword evidence="5" id="KW-0449">Lipoprotein</keyword>
<feature type="chain" id="PRO_5023972577" description="Outer membrane protein assembly factor BamD" evidence="6">
    <location>
        <begin position="25"/>
        <end position="270"/>
    </location>
</feature>
<comment type="subcellular location">
    <subcellularLocation>
        <location evidence="6">Cell outer membrane</location>
    </subcellularLocation>
</comment>